<organism evidence="1">
    <name type="scientific">Leucothrix mucor</name>
    <dbReference type="NCBI Taxonomy" id="45248"/>
    <lineage>
        <taxon>Bacteria</taxon>
        <taxon>Pseudomonadati</taxon>
        <taxon>Pseudomonadota</taxon>
        <taxon>Gammaproteobacteria</taxon>
        <taxon>Thiotrichales</taxon>
        <taxon>Thiotrichaceae</taxon>
        <taxon>Leucothrix</taxon>
    </lineage>
</organism>
<accession>A0A7V2WVU3</accession>
<comment type="caution">
    <text evidence="1">The sequence shown here is derived from an EMBL/GenBank/DDBJ whole genome shotgun (WGS) entry which is preliminary data.</text>
</comment>
<reference evidence="1" key="1">
    <citation type="journal article" date="2020" name="mSystems">
        <title>Genome- and Community-Level Interaction Insights into Carbon Utilization and Element Cycling Functions of Hydrothermarchaeota in Hydrothermal Sediment.</title>
        <authorList>
            <person name="Zhou Z."/>
            <person name="Liu Y."/>
            <person name="Xu W."/>
            <person name="Pan J."/>
            <person name="Luo Z.H."/>
            <person name="Li M."/>
        </authorList>
    </citation>
    <scope>NUCLEOTIDE SEQUENCE [LARGE SCALE GENOMIC DNA]</scope>
    <source>
        <strain evidence="1">HyVt-493</strain>
    </source>
</reference>
<proteinExistence type="predicted"/>
<evidence type="ECO:0000313" key="1">
    <source>
        <dbReference type="EMBL" id="HFC93503.1"/>
    </source>
</evidence>
<name>A0A7V2WVU3_LEUMU</name>
<gene>
    <name evidence="1" type="ORF">ENJ51_11900</name>
</gene>
<dbReference type="AlphaFoldDB" id="A0A7V2WVU3"/>
<sequence length="202" mass="22702">MRILFPSTLLTSVAVITSLFLNGCGSETSEKLEMSKSEYLSTFLDLHTDYCEKKFDNQDSLKSAISVDKRFTLADGFDGVYETHINKISFAVSPETDGCTTDVMIKNRVAGGVMFNFEDINKALLSKGYKDTGKMAKRKDVGTDQSEVTIIEKTYLSPEGEVTTLDFPLDKQDKYYMTLFAEKFSKVEKEPKPRKTLKMASN</sequence>
<dbReference type="Proteomes" id="UP000885750">
    <property type="component" value="Unassembled WGS sequence"/>
</dbReference>
<protein>
    <submittedName>
        <fullName evidence="1">Uncharacterized protein</fullName>
    </submittedName>
</protein>
<dbReference type="EMBL" id="DRMS01000452">
    <property type="protein sequence ID" value="HFC93503.1"/>
    <property type="molecule type" value="Genomic_DNA"/>
</dbReference>